<dbReference type="AlphaFoldDB" id="A0A849BKS9"/>
<dbReference type="InterPro" id="IPR009097">
    <property type="entry name" value="Cyclic_Pdiesterase"/>
</dbReference>
<dbReference type="GO" id="GO:0016874">
    <property type="term" value="F:ligase activity"/>
    <property type="evidence" value="ECO:0007669"/>
    <property type="project" value="UniProtKB-KW"/>
</dbReference>
<protein>
    <submittedName>
        <fullName evidence="1">2'-5' RNA ligase family protein</fullName>
    </submittedName>
</protein>
<dbReference type="EMBL" id="JABEMA010000013">
    <property type="protein sequence ID" value="NNH21945.1"/>
    <property type="molecule type" value="Genomic_DNA"/>
</dbReference>
<keyword evidence="2" id="KW-1185">Reference proteome</keyword>
<dbReference type="RefSeq" id="WP_171201800.1">
    <property type="nucleotide sequence ID" value="NZ_BAAANP010000013.1"/>
</dbReference>
<accession>A0A849BKS9</accession>
<sequence length="190" mass="19337">MVQTVEALLDAATERVVVGQWQVLQRAGLPSQADHTGSTNRPHVTLATAAQMPAALDDALREAAQPLPQDVRLGPLVVLGGRRHVLARLLVATPGLLALHARTAEVVSGCPEPGELLAPGAWTPHVTLARGLTGEQLAGALAALGGAGALGPAADVGAAVVGVRRFDGDARAVRLVAGRDELRSGGPAPR</sequence>
<name>A0A849BKS9_9ACTN</name>
<dbReference type="Proteomes" id="UP000555552">
    <property type="component" value="Unassembled WGS sequence"/>
</dbReference>
<dbReference type="Pfam" id="PF13563">
    <property type="entry name" value="2_5_RNA_ligase2"/>
    <property type="match status" value="1"/>
</dbReference>
<dbReference type="SUPFAM" id="SSF55144">
    <property type="entry name" value="LigT-like"/>
    <property type="match status" value="1"/>
</dbReference>
<dbReference type="Gene3D" id="3.90.1140.10">
    <property type="entry name" value="Cyclic phosphodiesterase"/>
    <property type="match status" value="1"/>
</dbReference>
<keyword evidence="1" id="KW-0436">Ligase</keyword>
<gene>
    <name evidence="1" type="ORF">HLB09_02350</name>
</gene>
<proteinExistence type="predicted"/>
<evidence type="ECO:0000313" key="1">
    <source>
        <dbReference type="EMBL" id="NNH21945.1"/>
    </source>
</evidence>
<reference evidence="1 2" key="1">
    <citation type="submission" date="2020-05" db="EMBL/GenBank/DDBJ databases">
        <title>MicrobeNet Type strains.</title>
        <authorList>
            <person name="Nicholson A.C."/>
        </authorList>
    </citation>
    <scope>NUCLEOTIDE SEQUENCE [LARGE SCALE GENOMIC DNA]</scope>
    <source>
        <strain evidence="1 2">JCM 14547</strain>
    </source>
</reference>
<organism evidence="1 2">
    <name type="scientific">Pseudokineococcus marinus</name>
    <dbReference type="NCBI Taxonomy" id="351215"/>
    <lineage>
        <taxon>Bacteria</taxon>
        <taxon>Bacillati</taxon>
        <taxon>Actinomycetota</taxon>
        <taxon>Actinomycetes</taxon>
        <taxon>Kineosporiales</taxon>
        <taxon>Kineosporiaceae</taxon>
        <taxon>Pseudokineococcus</taxon>
    </lineage>
</organism>
<evidence type="ECO:0000313" key="2">
    <source>
        <dbReference type="Proteomes" id="UP000555552"/>
    </source>
</evidence>
<comment type="caution">
    <text evidence="1">The sequence shown here is derived from an EMBL/GenBank/DDBJ whole genome shotgun (WGS) entry which is preliminary data.</text>
</comment>